<reference evidence="2" key="1">
    <citation type="submission" date="2023-03" db="EMBL/GenBank/DDBJ databases">
        <title>Massive genome expansion in bonnet fungi (Mycena s.s.) driven by repeated elements and novel gene families across ecological guilds.</title>
        <authorList>
            <consortium name="Lawrence Berkeley National Laboratory"/>
            <person name="Harder C.B."/>
            <person name="Miyauchi S."/>
            <person name="Viragh M."/>
            <person name="Kuo A."/>
            <person name="Thoen E."/>
            <person name="Andreopoulos B."/>
            <person name="Lu D."/>
            <person name="Skrede I."/>
            <person name="Drula E."/>
            <person name="Henrissat B."/>
            <person name="Morin E."/>
            <person name="Kohler A."/>
            <person name="Barry K."/>
            <person name="LaButti K."/>
            <person name="Morin E."/>
            <person name="Salamov A."/>
            <person name="Lipzen A."/>
            <person name="Mereny Z."/>
            <person name="Hegedus B."/>
            <person name="Baldrian P."/>
            <person name="Stursova M."/>
            <person name="Weitz H."/>
            <person name="Taylor A."/>
            <person name="Grigoriev I.V."/>
            <person name="Nagy L.G."/>
            <person name="Martin F."/>
            <person name="Kauserud H."/>
        </authorList>
    </citation>
    <scope>NUCLEOTIDE SEQUENCE</scope>
    <source>
        <strain evidence="2">CBHHK002</strain>
    </source>
</reference>
<dbReference type="EMBL" id="JARIHO010000077">
    <property type="protein sequence ID" value="KAJ7310751.1"/>
    <property type="molecule type" value="Genomic_DNA"/>
</dbReference>
<comment type="caution">
    <text evidence="2">The sequence shown here is derived from an EMBL/GenBank/DDBJ whole genome shotgun (WGS) entry which is preliminary data.</text>
</comment>
<evidence type="ECO:0000313" key="3">
    <source>
        <dbReference type="Proteomes" id="UP001218218"/>
    </source>
</evidence>
<name>A0AAD6Z831_9AGAR</name>
<feature type="signal peptide" evidence="1">
    <location>
        <begin position="1"/>
        <end position="28"/>
    </location>
</feature>
<protein>
    <recommendedName>
        <fullName evidence="4">Chitin-binding type-1 domain-containing protein</fullName>
    </recommendedName>
</protein>
<dbReference type="Proteomes" id="UP001218218">
    <property type="component" value="Unassembled WGS sequence"/>
</dbReference>
<sequence>MHARAFNFLCLLGILAIILALISPSVIAAPAAESDFEESPSKPGLKLSGLLKPSLDHRQVGTSCHVTGTNVDGECLNANTTCCNGFYTRGFCPGPDNIRCCTEVQRCSDGSGFCNDLGHVSCSVPYVPNLCPGPMSAAAVGIMVQASVPPADRKEFKPSFPHVHEGVFIQPTVLSNRKYRKFAAYGTISRWEPGHLRGLGPIAIDHEIFSQDFPKGQLTGILATLESPLLVANAGLHCQLYLHWNLQKWSSRDILHKPSAAGSGLSSKSGWCAIGNGLYAKMSHREVHWNRMDQPERISPASRYSVENPTFKLFFGVESVIFSL</sequence>
<keyword evidence="1" id="KW-0732">Signal</keyword>
<feature type="chain" id="PRO_5041940723" description="Chitin-binding type-1 domain-containing protein" evidence="1">
    <location>
        <begin position="29"/>
        <end position="324"/>
    </location>
</feature>
<accession>A0AAD6Z831</accession>
<gene>
    <name evidence="2" type="ORF">DFH08DRAFT_822851</name>
</gene>
<evidence type="ECO:0000313" key="2">
    <source>
        <dbReference type="EMBL" id="KAJ7310751.1"/>
    </source>
</evidence>
<proteinExistence type="predicted"/>
<keyword evidence="3" id="KW-1185">Reference proteome</keyword>
<organism evidence="2 3">
    <name type="scientific">Mycena albidolilacea</name>
    <dbReference type="NCBI Taxonomy" id="1033008"/>
    <lineage>
        <taxon>Eukaryota</taxon>
        <taxon>Fungi</taxon>
        <taxon>Dikarya</taxon>
        <taxon>Basidiomycota</taxon>
        <taxon>Agaricomycotina</taxon>
        <taxon>Agaricomycetes</taxon>
        <taxon>Agaricomycetidae</taxon>
        <taxon>Agaricales</taxon>
        <taxon>Marasmiineae</taxon>
        <taxon>Mycenaceae</taxon>
        <taxon>Mycena</taxon>
    </lineage>
</organism>
<evidence type="ECO:0008006" key="4">
    <source>
        <dbReference type="Google" id="ProtNLM"/>
    </source>
</evidence>
<dbReference type="AlphaFoldDB" id="A0AAD6Z831"/>
<evidence type="ECO:0000256" key="1">
    <source>
        <dbReference type="SAM" id="SignalP"/>
    </source>
</evidence>